<evidence type="ECO:0000313" key="6">
    <source>
        <dbReference type="Proteomes" id="UP000266634"/>
    </source>
</evidence>
<feature type="signal peptide" evidence="2">
    <location>
        <begin position="1"/>
        <end position="40"/>
    </location>
</feature>
<evidence type="ECO:0000313" key="4">
    <source>
        <dbReference type="EMBL" id="RIJ42187.1"/>
    </source>
</evidence>
<feature type="compositionally biased region" description="Polar residues" evidence="1">
    <location>
        <begin position="189"/>
        <end position="199"/>
    </location>
</feature>
<dbReference type="EMBL" id="CP011043">
    <property type="protein sequence ID" value="AJW77851.1"/>
    <property type="molecule type" value="Genomic_DNA"/>
</dbReference>
<dbReference type="RefSeq" id="WP_045526124.1">
    <property type="nucleotide sequence ID" value="NZ_MZMO01000001.1"/>
</dbReference>
<proteinExistence type="predicted"/>
<dbReference type="HOGENOM" id="CLU_1308306_0_0_11"/>
<protein>
    <recommendedName>
        <fullName evidence="7">Secreted protein</fullName>
    </recommendedName>
</protein>
<reference evidence="3 5" key="1">
    <citation type="journal article" date="2015" name="Genome Announc.">
        <title>Complete Genome Sequence of Clavibacter michiganensis subsp. insidiosus R1-1 Using PacBio Single-Molecule Real-Time Technology.</title>
        <authorList>
            <person name="Lu Y."/>
            <person name="Samac D.A."/>
            <person name="Glazebrook J."/>
            <person name="Ishimaru C.A."/>
        </authorList>
    </citation>
    <scope>NUCLEOTIDE SEQUENCE [LARGE SCALE GENOMIC DNA]</scope>
    <source>
        <strain evidence="3 5">R1-1</strain>
    </source>
</reference>
<evidence type="ECO:0000256" key="1">
    <source>
        <dbReference type="SAM" id="MobiDB-lite"/>
    </source>
</evidence>
<evidence type="ECO:0000313" key="5">
    <source>
        <dbReference type="Proteomes" id="UP000032604"/>
    </source>
</evidence>
<dbReference type="AlphaFoldDB" id="A0A0D5CE22"/>
<dbReference type="PATRIC" id="fig|33014.5.peg.145"/>
<feature type="region of interest" description="Disordered" evidence="1">
    <location>
        <begin position="185"/>
        <end position="210"/>
    </location>
</feature>
<dbReference type="EMBL" id="QWEA01000247">
    <property type="protein sequence ID" value="RIJ42187.1"/>
    <property type="molecule type" value="Genomic_DNA"/>
</dbReference>
<gene>
    <name evidence="4" type="ORF">DZF93_07720</name>
    <name evidence="3" type="ORF">VO01_00650</name>
</gene>
<dbReference type="Proteomes" id="UP000266634">
    <property type="component" value="Unassembled WGS sequence"/>
</dbReference>
<evidence type="ECO:0000256" key="2">
    <source>
        <dbReference type="SAM" id="SignalP"/>
    </source>
</evidence>
<feature type="chain" id="PRO_5035989255" description="Secreted protein" evidence="2">
    <location>
        <begin position="41"/>
        <end position="210"/>
    </location>
</feature>
<name>A0A0D5CE22_9MICO</name>
<dbReference type="Proteomes" id="UP000032604">
    <property type="component" value="Chromosome"/>
</dbReference>
<evidence type="ECO:0000313" key="3">
    <source>
        <dbReference type="EMBL" id="AJW77851.1"/>
    </source>
</evidence>
<dbReference type="KEGG" id="cmh:VO01_00650"/>
<keyword evidence="2" id="KW-0732">Signal</keyword>
<organism evidence="3 5">
    <name type="scientific">Clavibacter michiganensis subsp. insidiosus</name>
    <dbReference type="NCBI Taxonomy" id="33014"/>
    <lineage>
        <taxon>Bacteria</taxon>
        <taxon>Bacillati</taxon>
        <taxon>Actinomycetota</taxon>
        <taxon>Actinomycetes</taxon>
        <taxon>Micrococcales</taxon>
        <taxon>Microbacteriaceae</taxon>
        <taxon>Clavibacter</taxon>
    </lineage>
</organism>
<evidence type="ECO:0008006" key="7">
    <source>
        <dbReference type="Google" id="ProtNLM"/>
    </source>
</evidence>
<sequence>MTMGKSTERMKRRVRDGAIAAILIGLFSVSGLAATPPASAADGATVVGTETDAAGRTIVLRQGTYDGAVGFGWSKIQKRHAIFSKNSIGYVLKNPDGGVAEGEDRRYTAYANEITCTDEETCTVTDSREVRVINKAAAYNEYYGVALGGQEVGIITAYCINPDGALTCPAWVDLAIGVKKPTAARLSGESPTSTSTSWSYEPLAIGEEVK</sequence>
<accession>A0A0D5CE22</accession>
<reference evidence="4 6" key="2">
    <citation type="submission" date="2018-08" db="EMBL/GenBank/DDBJ databases">
        <title>Genome Sequence of Clavibacter michiganensis Subspecies type strains, and the Atypical Peach-Colored Strains Isolated from Tomato.</title>
        <authorList>
            <person name="Osdaghi E."/>
            <person name="Portier P."/>
            <person name="Briand M."/>
            <person name="Jacques M.-A."/>
        </authorList>
    </citation>
    <scope>NUCLEOTIDE SEQUENCE [LARGE SCALE GENOMIC DNA]</scope>
    <source>
        <strain evidence="4 6">CFBP 6488</strain>
    </source>
</reference>